<reference evidence="1 2" key="1">
    <citation type="submission" date="2022-01" db="EMBL/GenBank/DDBJ databases">
        <title>Whole genome-based taxonomy of the Shewanellaceae.</title>
        <authorList>
            <person name="Martin-Rodriguez A.J."/>
        </authorList>
    </citation>
    <scope>NUCLEOTIDE SEQUENCE [LARGE SCALE GENOMIC DNA]</scope>
    <source>
        <strain evidence="1 2">DSM 24955</strain>
    </source>
</reference>
<proteinExistence type="predicted"/>
<evidence type="ECO:0000313" key="1">
    <source>
        <dbReference type="EMBL" id="MCL1046202.1"/>
    </source>
</evidence>
<dbReference type="RefSeq" id="WP_133146620.1">
    <property type="nucleotide sequence ID" value="NZ_JAKIKU010000006.1"/>
</dbReference>
<dbReference type="EMBL" id="JAKIKU010000006">
    <property type="protein sequence ID" value="MCL1046202.1"/>
    <property type="molecule type" value="Genomic_DNA"/>
</dbReference>
<comment type="caution">
    <text evidence="1">The sequence shown here is derived from an EMBL/GenBank/DDBJ whole genome shotgun (WGS) entry which is preliminary data.</text>
</comment>
<name>A0ABT0KQS2_9GAMM</name>
<organism evidence="1 2">
    <name type="scientific">Shewanella electrodiphila</name>
    <dbReference type="NCBI Taxonomy" id="934143"/>
    <lineage>
        <taxon>Bacteria</taxon>
        <taxon>Pseudomonadati</taxon>
        <taxon>Pseudomonadota</taxon>
        <taxon>Gammaproteobacteria</taxon>
        <taxon>Alteromonadales</taxon>
        <taxon>Shewanellaceae</taxon>
        <taxon>Shewanella</taxon>
    </lineage>
</organism>
<gene>
    <name evidence="1" type="ORF">L2737_12835</name>
</gene>
<accession>A0ABT0KQS2</accession>
<keyword evidence="2" id="KW-1185">Reference proteome</keyword>
<protein>
    <recommendedName>
        <fullName evidence="3">Tetratricopeptide repeat protein</fullName>
    </recommendedName>
</protein>
<dbReference type="Proteomes" id="UP001202134">
    <property type="component" value="Unassembled WGS sequence"/>
</dbReference>
<evidence type="ECO:0008006" key="3">
    <source>
        <dbReference type="Google" id="ProtNLM"/>
    </source>
</evidence>
<evidence type="ECO:0000313" key="2">
    <source>
        <dbReference type="Proteomes" id="UP001202134"/>
    </source>
</evidence>
<sequence>MMHKMPSTRRLIYAALIVVLLAFLPLLIQKGVANAYHFKTLFYLKLWEGNQQPSKAQFQQAKVAAVNAYSLDNSNPHYILSFAKVLEWGAYHQFYDIDVKKHSQLYMTAIKLRPLWPNAYADYGASLAFLNSDLDTAWPLLEKGLRYGPYTPEVLRQVLAVGFFFWPQLSVEQKKLVLETSLVAVESQWSMKLELQQLTRNYQRTSVVCSYMKYTAIEISEAGQQWVSESLCHHFYKRFG</sequence>